<dbReference type="EC" id="3.5.4.5" evidence="6"/>
<reference evidence="6 7" key="1">
    <citation type="submission" date="2021-11" db="EMBL/GenBank/DDBJ databases">
        <title>Seasonal and diel survey of microbial diversity of the Tyrrhenian coast.</title>
        <authorList>
            <person name="Gattoni G."/>
            <person name="Corral P."/>
        </authorList>
    </citation>
    <scope>NUCLEOTIDE SEQUENCE [LARGE SCALE GENOMIC DNA]</scope>
    <source>
        <strain evidence="6 7">Mr9</strain>
    </source>
</reference>
<proteinExistence type="inferred from homology"/>
<dbReference type="InterPro" id="IPR016192">
    <property type="entry name" value="APOBEC/CMP_deaminase_Zn-bd"/>
</dbReference>
<gene>
    <name evidence="6" type="ORF">LLW17_07510</name>
</gene>
<protein>
    <submittedName>
        <fullName evidence="6">Cytidine deaminase</fullName>
        <ecNumber evidence="6">3.5.4.5</ecNumber>
    </submittedName>
</protein>
<dbReference type="RefSeq" id="WP_228229633.1">
    <property type="nucleotide sequence ID" value="NZ_JAJGMW010000007.1"/>
</dbReference>
<evidence type="ECO:0000256" key="3">
    <source>
        <dbReference type="ARBA" id="ARBA00022801"/>
    </source>
</evidence>
<dbReference type="PANTHER" id="PTHR11644:SF2">
    <property type="entry name" value="CYTIDINE DEAMINASE"/>
    <property type="match status" value="1"/>
</dbReference>
<keyword evidence="4" id="KW-0862">Zinc</keyword>
<evidence type="ECO:0000256" key="4">
    <source>
        <dbReference type="ARBA" id="ARBA00022833"/>
    </source>
</evidence>
<dbReference type="PANTHER" id="PTHR11644">
    <property type="entry name" value="CYTIDINE DEAMINASE"/>
    <property type="match status" value="1"/>
</dbReference>
<sequence>MGKSFKIELSLERFEQLEELPDQVQNLFKAAVEARESAYAPYSNFHVGAALLLANGEIIKGNNQENAAYPSGLCAERTAVYYAGANYPDVEILMMAISAKAKSKDTPVPIPPCGACRQALAEYEVKQEKPIAVYFRGGSGAILKSDSVENLLPLLFTQKFL</sequence>
<feature type="domain" description="CMP/dCMP-type deaminase" evidence="5">
    <location>
        <begin position="22"/>
        <end position="159"/>
    </location>
</feature>
<comment type="similarity">
    <text evidence="1">Belongs to the cytidine and deoxycytidylate deaminase family.</text>
</comment>
<dbReference type="PROSITE" id="PS00903">
    <property type="entry name" value="CYT_DCMP_DEAMINASES_1"/>
    <property type="match status" value="1"/>
</dbReference>
<dbReference type="InterPro" id="IPR016193">
    <property type="entry name" value="Cytidine_deaminase-like"/>
</dbReference>
<keyword evidence="2" id="KW-0479">Metal-binding</keyword>
<dbReference type="SUPFAM" id="SSF53927">
    <property type="entry name" value="Cytidine deaminase-like"/>
    <property type="match status" value="1"/>
</dbReference>
<dbReference type="CDD" id="cd01283">
    <property type="entry name" value="cytidine_deaminase"/>
    <property type="match status" value="1"/>
</dbReference>
<dbReference type="PROSITE" id="PS51747">
    <property type="entry name" value="CYT_DCMP_DEAMINASES_2"/>
    <property type="match status" value="1"/>
</dbReference>
<dbReference type="Gene3D" id="3.40.140.10">
    <property type="entry name" value="Cytidine Deaminase, domain 2"/>
    <property type="match status" value="1"/>
</dbReference>
<dbReference type="Pfam" id="PF00383">
    <property type="entry name" value="dCMP_cyt_deam_1"/>
    <property type="match status" value="1"/>
</dbReference>
<accession>A0ABS8GSB4</accession>
<dbReference type="Proteomes" id="UP001197770">
    <property type="component" value="Unassembled WGS sequence"/>
</dbReference>
<evidence type="ECO:0000259" key="5">
    <source>
        <dbReference type="PROSITE" id="PS51747"/>
    </source>
</evidence>
<organism evidence="6 7">
    <name type="scientific">Leeuwenhoekiella parthenopeia</name>
    <dbReference type="NCBI Taxonomy" id="2890320"/>
    <lineage>
        <taxon>Bacteria</taxon>
        <taxon>Pseudomonadati</taxon>
        <taxon>Bacteroidota</taxon>
        <taxon>Flavobacteriia</taxon>
        <taxon>Flavobacteriales</taxon>
        <taxon>Flavobacteriaceae</taxon>
        <taxon>Leeuwenhoekiella</taxon>
    </lineage>
</organism>
<evidence type="ECO:0000256" key="2">
    <source>
        <dbReference type="ARBA" id="ARBA00022723"/>
    </source>
</evidence>
<evidence type="ECO:0000313" key="7">
    <source>
        <dbReference type="Proteomes" id="UP001197770"/>
    </source>
</evidence>
<dbReference type="GO" id="GO:0004126">
    <property type="term" value="F:cytidine deaminase activity"/>
    <property type="evidence" value="ECO:0007669"/>
    <property type="project" value="UniProtKB-EC"/>
</dbReference>
<comment type="caution">
    <text evidence="6">The sequence shown here is derived from an EMBL/GenBank/DDBJ whole genome shotgun (WGS) entry which is preliminary data.</text>
</comment>
<evidence type="ECO:0000313" key="6">
    <source>
        <dbReference type="EMBL" id="MCC4212560.1"/>
    </source>
</evidence>
<dbReference type="NCBIfam" id="NF004064">
    <property type="entry name" value="PRK05578.1"/>
    <property type="match status" value="1"/>
</dbReference>
<keyword evidence="7" id="KW-1185">Reference proteome</keyword>
<evidence type="ECO:0000256" key="1">
    <source>
        <dbReference type="ARBA" id="ARBA00006576"/>
    </source>
</evidence>
<dbReference type="InterPro" id="IPR002125">
    <property type="entry name" value="CMP_dCMP_dom"/>
</dbReference>
<name>A0ABS8GSB4_9FLAO</name>
<dbReference type="EMBL" id="JAJGMW010000007">
    <property type="protein sequence ID" value="MCC4212560.1"/>
    <property type="molecule type" value="Genomic_DNA"/>
</dbReference>
<dbReference type="InterPro" id="IPR050202">
    <property type="entry name" value="Cyt/Deoxycyt_deaminase"/>
</dbReference>
<keyword evidence="3 6" id="KW-0378">Hydrolase</keyword>